<evidence type="ECO:0000313" key="20">
    <source>
        <dbReference type="Proteomes" id="UP000825935"/>
    </source>
</evidence>
<keyword evidence="12" id="KW-1133">Transmembrane helix</keyword>
<evidence type="ECO:0000256" key="14">
    <source>
        <dbReference type="ARBA" id="ARBA00024209"/>
    </source>
</evidence>
<feature type="compositionally biased region" description="Low complexity" evidence="16">
    <location>
        <begin position="36"/>
        <end position="60"/>
    </location>
</feature>
<comment type="subcellular location">
    <subcellularLocation>
        <location evidence="2">Membrane</location>
        <topology evidence="2">Single-pass membrane protein</topology>
    </subcellularLocation>
</comment>
<dbReference type="GO" id="GO:0016020">
    <property type="term" value="C:membrane"/>
    <property type="evidence" value="ECO:0007669"/>
    <property type="project" value="UniProtKB-SubCell"/>
</dbReference>
<dbReference type="Pfam" id="PF13639">
    <property type="entry name" value="zf-RING_2"/>
    <property type="match status" value="1"/>
</dbReference>
<evidence type="ECO:0000256" key="5">
    <source>
        <dbReference type="ARBA" id="ARBA00022679"/>
    </source>
</evidence>
<dbReference type="CDD" id="cd16461">
    <property type="entry name" value="RING-H2_EL5-like"/>
    <property type="match status" value="1"/>
</dbReference>
<feature type="chain" id="PRO_5035773129" description="RING-type E3 ubiquitin transferase" evidence="17">
    <location>
        <begin position="17"/>
        <end position="567"/>
    </location>
</feature>
<accession>A0A8T2VC61</accession>
<evidence type="ECO:0000256" key="8">
    <source>
        <dbReference type="ARBA" id="ARBA00022729"/>
    </source>
</evidence>
<evidence type="ECO:0000256" key="15">
    <source>
        <dbReference type="PROSITE-ProRule" id="PRU00175"/>
    </source>
</evidence>
<comment type="pathway">
    <text evidence="3">Protein modification; protein ubiquitination.</text>
</comment>
<evidence type="ECO:0000259" key="18">
    <source>
        <dbReference type="PROSITE" id="PS50089"/>
    </source>
</evidence>
<dbReference type="SUPFAM" id="SSF57850">
    <property type="entry name" value="RING/U-box"/>
    <property type="match status" value="1"/>
</dbReference>
<dbReference type="InterPro" id="IPR013083">
    <property type="entry name" value="Znf_RING/FYVE/PHD"/>
</dbReference>
<sequence>MVHLLAVLILLQVIRPLPGPDSSSDVRLSPSPPSAPSVGGSNNNSTFPNTTSTGNSSGPFIPTTAPGGPLPDSFRPNIGVIIGVVSTMFSLSLLFLLYAKHCARPPPNRFGTSLEHVISPPPALAHSIGPATFFFADRESGLDYAVIEALPLFSFSALKGMKEGLECAVCLSKYEFLDTLRLLPKCRHAFHLDCVDEWLRRHSTCPLCRVRIDAEDTLILEDLSGLSRLGYTTGEPVSRRQSARVSLSELGDNHLDRAFELYVQRDIESGDASAMGGSLRHGSSRSSWRRMDISSERKLGSWRSSVNGASDRKSENGSARVAPLQIVEEMELETMQRSKEDDDHGGISGGRGNTPTATMPICPGATVIKEEDYCLHIDEDLARRIRHRIIVSDVVIQHRWSDFLPSDVPYFDAGSVQLREPSPLPVPHSNLNIQGDTNDGEAGVEPSAEHIAEARGRRSWSTTTDDALGERRFLRRAESGKKKNDRKAGESANRLRCESELSGLQRIKGKQNTLAEGGGQTRGYGATDFTENEHCIAGHTSSMSANQRWMGTARRTLTWLIGRSTPN</sequence>
<evidence type="ECO:0000256" key="6">
    <source>
        <dbReference type="ARBA" id="ARBA00022692"/>
    </source>
</evidence>
<evidence type="ECO:0000256" key="2">
    <source>
        <dbReference type="ARBA" id="ARBA00004167"/>
    </source>
</evidence>
<dbReference type="FunFam" id="3.30.40.10:FF:000285">
    <property type="entry name" value="RING-H2 finger protein ATL43"/>
    <property type="match status" value="1"/>
</dbReference>
<comment type="catalytic activity">
    <reaction evidence="1">
        <text>S-ubiquitinyl-[E2 ubiquitin-conjugating enzyme]-L-cysteine + [acceptor protein]-L-lysine = [E2 ubiquitin-conjugating enzyme]-L-cysteine + N(6)-ubiquitinyl-[acceptor protein]-L-lysine.</text>
        <dbReference type="EC" id="2.3.2.27"/>
    </reaction>
</comment>
<feature type="region of interest" description="Disordered" evidence="16">
    <location>
        <begin position="473"/>
        <end position="496"/>
    </location>
</feature>
<keyword evidence="11" id="KW-0862">Zinc</keyword>
<dbReference type="PROSITE" id="PS50089">
    <property type="entry name" value="ZF_RING_2"/>
    <property type="match status" value="1"/>
</dbReference>
<dbReference type="InterPro" id="IPR001841">
    <property type="entry name" value="Znf_RING"/>
</dbReference>
<feature type="signal peptide" evidence="17">
    <location>
        <begin position="1"/>
        <end position="16"/>
    </location>
</feature>
<dbReference type="EMBL" id="CM035407">
    <property type="protein sequence ID" value="KAH7444942.1"/>
    <property type="molecule type" value="Genomic_DNA"/>
</dbReference>
<evidence type="ECO:0000256" key="4">
    <source>
        <dbReference type="ARBA" id="ARBA00012483"/>
    </source>
</evidence>
<dbReference type="PANTHER" id="PTHR46539:SF1">
    <property type="entry name" value="E3 UBIQUITIN-PROTEIN LIGASE ATL42"/>
    <property type="match status" value="1"/>
</dbReference>
<reference evidence="19" key="1">
    <citation type="submission" date="2021-08" db="EMBL/GenBank/DDBJ databases">
        <title>WGS assembly of Ceratopteris richardii.</title>
        <authorList>
            <person name="Marchant D.B."/>
            <person name="Chen G."/>
            <person name="Jenkins J."/>
            <person name="Shu S."/>
            <person name="Leebens-Mack J."/>
            <person name="Grimwood J."/>
            <person name="Schmutz J."/>
            <person name="Soltis P."/>
            <person name="Soltis D."/>
            <person name="Chen Z.-H."/>
        </authorList>
    </citation>
    <scope>NUCLEOTIDE SEQUENCE</scope>
    <source>
        <strain evidence="19">Whitten #5841</strain>
        <tissue evidence="19">Leaf</tissue>
    </source>
</reference>
<comment type="caution">
    <text evidence="19">The sequence shown here is derived from an EMBL/GenBank/DDBJ whole genome shotgun (WGS) entry which is preliminary data.</text>
</comment>
<dbReference type="Gene3D" id="3.30.40.10">
    <property type="entry name" value="Zinc/RING finger domain, C3HC4 (zinc finger)"/>
    <property type="match status" value="1"/>
</dbReference>
<evidence type="ECO:0000256" key="3">
    <source>
        <dbReference type="ARBA" id="ARBA00004906"/>
    </source>
</evidence>
<dbReference type="EC" id="2.3.2.27" evidence="4"/>
<evidence type="ECO:0000256" key="1">
    <source>
        <dbReference type="ARBA" id="ARBA00000900"/>
    </source>
</evidence>
<dbReference type="SMART" id="SM00184">
    <property type="entry name" value="RING"/>
    <property type="match status" value="1"/>
</dbReference>
<dbReference type="GO" id="GO:0008270">
    <property type="term" value="F:zinc ion binding"/>
    <property type="evidence" value="ECO:0007669"/>
    <property type="project" value="UniProtKB-KW"/>
</dbReference>
<evidence type="ECO:0000256" key="16">
    <source>
        <dbReference type="SAM" id="MobiDB-lite"/>
    </source>
</evidence>
<feature type="domain" description="RING-type" evidence="18">
    <location>
        <begin position="167"/>
        <end position="209"/>
    </location>
</feature>
<feature type="region of interest" description="Disordered" evidence="16">
    <location>
        <begin position="337"/>
        <end position="358"/>
    </location>
</feature>
<proteinExistence type="inferred from homology"/>
<feature type="region of interest" description="Disordered" evidence="16">
    <location>
        <begin position="20"/>
        <end position="66"/>
    </location>
</feature>
<evidence type="ECO:0000256" key="7">
    <source>
        <dbReference type="ARBA" id="ARBA00022723"/>
    </source>
</evidence>
<comment type="similarity">
    <text evidence="14">Belongs to the RING-type zinc finger family. ATL subfamily.</text>
</comment>
<evidence type="ECO:0000256" key="9">
    <source>
        <dbReference type="ARBA" id="ARBA00022771"/>
    </source>
</evidence>
<keyword evidence="5" id="KW-0808">Transferase</keyword>
<evidence type="ECO:0000313" key="19">
    <source>
        <dbReference type="EMBL" id="KAH7444942.1"/>
    </source>
</evidence>
<keyword evidence="20" id="KW-1185">Reference proteome</keyword>
<organism evidence="19 20">
    <name type="scientific">Ceratopteris richardii</name>
    <name type="common">Triangle waterfern</name>
    <dbReference type="NCBI Taxonomy" id="49495"/>
    <lineage>
        <taxon>Eukaryota</taxon>
        <taxon>Viridiplantae</taxon>
        <taxon>Streptophyta</taxon>
        <taxon>Embryophyta</taxon>
        <taxon>Tracheophyta</taxon>
        <taxon>Polypodiopsida</taxon>
        <taxon>Polypodiidae</taxon>
        <taxon>Polypodiales</taxon>
        <taxon>Pteridineae</taxon>
        <taxon>Pteridaceae</taxon>
        <taxon>Parkerioideae</taxon>
        <taxon>Ceratopteris</taxon>
    </lineage>
</organism>
<keyword evidence="7" id="KW-0479">Metal-binding</keyword>
<keyword evidence="13" id="KW-0472">Membrane</keyword>
<keyword evidence="8 17" id="KW-0732">Signal</keyword>
<dbReference type="Proteomes" id="UP000825935">
    <property type="component" value="Chromosome 2"/>
</dbReference>
<evidence type="ECO:0000256" key="10">
    <source>
        <dbReference type="ARBA" id="ARBA00022786"/>
    </source>
</evidence>
<evidence type="ECO:0000256" key="12">
    <source>
        <dbReference type="ARBA" id="ARBA00022989"/>
    </source>
</evidence>
<protein>
    <recommendedName>
        <fullName evidence="4">RING-type E3 ubiquitin transferase</fullName>
        <ecNumber evidence="4">2.3.2.27</ecNumber>
    </recommendedName>
</protein>
<keyword evidence="10" id="KW-0833">Ubl conjugation pathway</keyword>
<gene>
    <name evidence="19" type="ORF">KP509_02G098900</name>
</gene>
<dbReference type="OrthoDB" id="8062037at2759"/>
<evidence type="ECO:0000256" key="11">
    <source>
        <dbReference type="ARBA" id="ARBA00022833"/>
    </source>
</evidence>
<dbReference type="GO" id="GO:0061630">
    <property type="term" value="F:ubiquitin protein ligase activity"/>
    <property type="evidence" value="ECO:0007669"/>
    <property type="project" value="UniProtKB-EC"/>
</dbReference>
<evidence type="ECO:0000256" key="13">
    <source>
        <dbReference type="ARBA" id="ARBA00023136"/>
    </source>
</evidence>
<keyword evidence="9 15" id="KW-0863">Zinc-finger</keyword>
<keyword evidence="6" id="KW-0812">Transmembrane</keyword>
<dbReference type="AlphaFoldDB" id="A0A8T2VC61"/>
<evidence type="ECO:0000256" key="17">
    <source>
        <dbReference type="SAM" id="SignalP"/>
    </source>
</evidence>
<dbReference type="PANTHER" id="PTHR46539">
    <property type="entry name" value="E3 UBIQUITIN-PROTEIN LIGASE ATL42"/>
    <property type="match status" value="1"/>
</dbReference>
<name>A0A8T2VC61_CERRI</name>